<dbReference type="InterPro" id="IPR013517">
    <property type="entry name" value="FG-GAP"/>
</dbReference>
<gene>
    <name evidence="4" type="ORF">DEJ46_16595</name>
</gene>
<dbReference type="AlphaFoldDB" id="A0A5P2AQU0"/>
<sequence>MPRRRLAGAVTAVVAVTATGLAAPSASAAPNPSPASTMVSAEQGTEQQDVLTMPVGTVAHSSGPTGFLASHGSGSAISYTWTRHKDGVRTQLPGQLYGGIAGTDIVVRSSGTVRTHVDMSTGTELMTYDVSTLDGTYAPKLYLGTGFVASTSAEEQPEPYVFGQDAQGRLVSRKLTGLPTGATNLRFTSGTPGTFLISYLTRANGVDRYRLAVADTASASVVETYETLKTTNNPSVPAVSPTHVAWIEQTDPTQVTLAVVRRGATEVERTPLGAVYYRTTVRLMGDWVVAGVTHGGIATSDTPDYTLTARPLKGGTAEGGGVVDLLDHVTYTTQSPDGSLIATGGTLEHGEGLYRIALDPATGKPAASLLASTGVPTAFLLTKETAPSGVVDLDRNGGSLKASWTFSRHNALVGLVLTHTASGLQWTSYRAWQSSTVPYTFDWNGLFDRDDLPAYNGAYTWTMTASPANGIGDDIVRTGGFTLTRTPERHDVNDNGSPDLLVRSQTGKLTAFDGGHVLNTADTSAADEYQPRDLGTGWNTYALITATGDIGGTKAGDLVGLDKTGALWLHQGNGRGLAPRTRVGGGWQIYNKLAGGSDLTGDGRPDLLATDTAGVLWLYKATGSATAPFAKRVKVGGGWGAYSELTATGDIGGAATGDLVARDRDGGLWLYLGKGDGTFAPRTKVGNGWNAYTKLIGIGDTDGDGRNDLVAYDEKNAPDTLLHVYKGSGNWKAPFATGQALRNHGMYYWGEDGRGLATSGHHIY</sequence>
<reference evidence="4 5" key="1">
    <citation type="submission" date="2018-05" db="EMBL/GenBank/DDBJ databases">
        <title>Streptomyces venezuelae.</title>
        <authorList>
            <person name="Kim W."/>
            <person name="Lee N."/>
            <person name="Cho B.-K."/>
        </authorList>
    </citation>
    <scope>NUCLEOTIDE SEQUENCE [LARGE SCALE GENOMIC DNA]</scope>
    <source>
        <strain evidence="4 5">ATCC 15068</strain>
    </source>
</reference>
<proteinExistence type="predicted"/>
<name>A0A5P2AQU0_STRVZ</name>
<evidence type="ECO:0000313" key="4">
    <source>
        <dbReference type="EMBL" id="QES20543.1"/>
    </source>
</evidence>
<dbReference type="EMBL" id="CP029194">
    <property type="protein sequence ID" value="QES20543.1"/>
    <property type="molecule type" value="Genomic_DNA"/>
</dbReference>
<feature type="signal peptide" evidence="3">
    <location>
        <begin position="1"/>
        <end position="28"/>
    </location>
</feature>
<dbReference type="Proteomes" id="UP000324106">
    <property type="component" value="Chromosome"/>
</dbReference>
<evidence type="ECO:0008006" key="6">
    <source>
        <dbReference type="Google" id="ProtNLM"/>
    </source>
</evidence>
<feature type="chain" id="PRO_5024817003" description="VCBS repeat-containing protein" evidence="3">
    <location>
        <begin position="29"/>
        <end position="764"/>
    </location>
</feature>
<dbReference type="InterPro" id="IPR028994">
    <property type="entry name" value="Integrin_alpha_N"/>
</dbReference>
<evidence type="ECO:0000256" key="1">
    <source>
        <dbReference type="ARBA" id="ARBA00022729"/>
    </source>
</evidence>
<evidence type="ECO:0000313" key="5">
    <source>
        <dbReference type="Proteomes" id="UP000324106"/>
    </source>
</evidence>
<evidence type="ECO:0000256" key="2">
    <source>
        <dbReference type="SAM" id="MobiDB-lite"/>
    </source>
</evidence>
<organism evidence="4 5">
    <name type="scientific">Streptomyces venezuelae</name>
    <dbReference type="NCBI Taxonomy" id="54571"/>
    <lineage>
        <taxon>Bacteria</taxon>
        <taxon>Bacillati</taxon>
        <taxon>Actinomycetota</taxon>
        <taxon>Actinomycetes</taxon>
        <taxon>Kitasatosporales</taxon>
        <taxon>Streptomycetaceae</taxon>
        <taxon>Streptomyces</taxon>
    </lineage>
</organism>
<evidence type="ECO:0000256" key="3">
    <source>
        <dbReference type="SAM" id="SignalP"/>
    </source>
</evidence>
<keyword evidence="1 3" id="KW-0732">Signal</keyword>
<protein>
    <recommendedName>
        <fullName evidence="6">VCBS repeat-containing protein</fullName>
    </recommendedName>
</protein>
<accession>A0A5P2AQU0</accession>
<dbReference type="Pfam" id="PF13517">
    <property type="entry name" value="FG-GAP_3"/>
    <property type="match status" value="1"/>
</dbReference>
<dbReference type="SUPFAM" id="SSF69304">
    <property type="entry name" value="Tricorn protease N-terminal domain"/>
    <property type="match status" value="1"/>
</dbReference>
<feature type="region of interest" description="Disordered" evidence="2">
    <location>
        <begin position="23"/>
        <end position="45"/>
    </location>
</feature>
<dbReference type="SUPFAM" id="SSF69318">
    <property type="entry name" value="Integrin alpha N-terminal domain"/>
    <property type="match status" value="1"/>
</dbReference>
<feature type="compositionally biased region" description="Low complexity" evidence="2">
    <location>
        <begin position="23"/>
        <end position="36"/>
    </location>
</feature>